<dbReference type="Proteomes" id="UP000007029">
    <property type="component" value="Chromosome"/>
</dbReference>
<dbReference type="NCBIfam" id="NF005478">
    <property type="entry name" value="PRK07079.1"/>
    <property type="match status" value="1"/>
</dbReference>
<dbReference type="RefSeq" id="WP_011569778.1">
    <property type="nucleotide sequence ID" value="NC_008209.1"/>
</dbReference>
<dbReference type="Gene3D" id="3.40.630.10">
    <property type="entry name" value="Zn peptidases"/>
    <property type="match status" value="1"/>
</dbReference>
<evidence type="ECO:0000313" key="5">
    <source>
        <dbReference type="Proteomes" id="UP000007029"/>
    </source>
</evidence>
<keyword evidence="1" id="KW-0645">Protease</keyword>
<protein>
    <submittedName>
        <fullName evidence="4">Peptidase, M20/M25/M40 family, putative</fullName>
    </submittedName>
</protein>
<dbReference type="PANTHER" id="PTHR43270:SF12">
    <property type="entry name" value="SUCCINYL-DIAMINOPIMELATE DESUCCINYLASE"/>
    <property type="match status" value="1"/>
</dbReference>
<organism evidence="4 5">
    <name type="scientific">Roseobacter denitrificans (strain ATCC 33942 / OCh 114)</name>
    <name type="common">Erythrobacter sp. (strain OCh 114)</name>
    <name type="synonym">Roseobacter denitrificans</name>
    <dbReference type="NCBI Taxonomy" id="375451"/>
    <lineage>
        <taxon>Bacteria</taxon>
        <taxon>Pseudomonadati</taxon>
        <taxon>Pseudomonadota</taxon>
        <taxon>Alphaproteobacteria</taxon>
        <taxon>Rhodobacterales</taxon>
        <taxon>Roseobacteraceae</taxon>
        <taxon>Roseobacter</taxon>
    </lineage>
</organism>
<sequence>MTRTAALKRARAYFDQGQFQSDLADLVAYRTESQSRSEMARKESARYLNVAIGPRLAAMGFSFEIIENPDANGGPLLIGERRESDDQITVLTYGHGDTVLAQEVMWREGLAPWTLVDEGDRLYGRGTADNKSQHLINIAAVEAVLATRGRLGFNLRIVIEMSEEVGSIGLAQVFARYKERLAADVLIASDGPRLQPGVPTMFMGSRGATTFDLLVQTHDGAHHSGNWGGLLADPAMILAHALASITDRRGQIKVPEWRPDSLTVGVRAALRDLPVTDRDGPAVKPDWGEEGLTPAERVFGWNSFAVLAQVCGTPEAPVNAISGWARATCQLRYVVGTDPADIVPALRRHLDAHGFEDVQILEHARGFFSATRLDPDHPWAAFVANSIRETSGGALHILPNLAGSLPNDSFTDILEVPTIWVPHSYRGCAQHAPDEHVLKSVCCDALQVMAGVFWDLGADGADLPKK</sequence>
<name>Q162C6_ROSDO</name>
<keyword evidence="3" id="KW-0378">Hydrolase</keyword>
<keyword evidence="5" id="KW-1185">Reference proteome</keyword>
<dbReference type="InterPro" id="IPR051458">
    <property type="entry name" value="Cyt/Met_Dipeptidase"/>
</dbReference>
<evidence type="ECO:0000256" key="2">
    <source>
        <dbReference type="ARBA" id="ARBA00022723"/>
    </source>
</evidence>
<accession>Q162C6</accession>
<reference evidence="4 5" key="1">
    <citation type="journal article" date="2007" name="J. Bacteriol.">
        <title>The complete genome sequence of Roseobacter denitrificans reveals a mixotrophic rather than photosynthetic metabolism.</title>
        <authorList>
            <person name="Swingley W.D."/>
            <person name="Sadekar S."/>
            <person name="Mastrian S.D."/>
            <person name="Matthies H.J."/>
            <person name="Hao J."/>
            <person name="Ramos H."/>
            <person name="Acharya C.R."/>
            <person name="Conrad A.L."/>
            <person name="Taylor H.L."/>
            <person name="Dejesa L.C."/>
            <person name="Shah M.K."/>
            <person name="O'huallachain M.E."/>
            <person name="Lince M.T."/>
            <person name="Blankenship R.E."/>
            <person name="Beatty J.T."/>
            <person name="Touchman J.W."/>
        </authorList>
    </citation>
    <scope>NUCLEOTIDE SEQUENCE [LARGE SCALE GENOMIC DNA]</scope>
    <source>
        <strain evidence="5">ATCC 33942 / OCh 114</strain>
    </source>
</reference>
<dbReference type="GO" id="GO:0006508">
    <property type="term" value="P:proteolysis"/>
    <property type="evidence" value="ECO:0007669"/>
    <property type="project" value="UniProtKB-KW"/>
</dbReference>
<dbReference type="STRING" id="375451.RD1_3695"/>
<dbReference type="Pfam" id="PF01546">
    <property type="entry name" value="Peptidase_M20"/>
    <property type="match status" value="1"/>
</dbReference>
<gene>
    <name evidence="4" type="ordered locus">RD1_3695</name>
</gene>
<dbReference type="AlphaFoldDB" id="Q162C6"/>
<dbReference type="eggNOG" id="COG0624">
    <property type="taxonomic scope" value="Bacteria"/>
</dbReference>
<dbReference type="PANTHER" id="PTHR43270">
    <property type="entry name" value="BETA-ALA-HIS DIPEPTIDASE"/>
    <property type="match status" value="1"/>
</dbReference>
<keyword evidence="2" id="KW-0479">Metal-binding</keyword>
<dbReference type="EMBL" id="CP000362">
    <property type="protein sequence ID" value="ABG33167.1"/>
    <property type="molecule type" value="Genomic_DNA"/>
</dbReference>
<dbReference type="OrthoDB" id="9761532at2"/>
<dbReference type="GO" id="GO:0008233">
    <property type="term" value="F:peptidase activity"/>
    <property type="evidence" value="ECO:0007669"/>
    <property type="project" value="UniProtKB-KW"/>
</dbReference>
<evidence type="ECO:0000256" key="1">
    <source>
        <dbReference type="ARBA" id="ARBA00022670"/>
    </source>
</evidence>
<dbReference type="KEGG" id="rde:RD1_3695"/>
<evidence type="ECO:0000313" key="4">
    <source>
        <dbReference type="EMBL" id="ABG33167.1"/>
    </source>
</evidence>
<dbReference type="SUPFAM" id="SSF53187">
    <property type="entry name" value="Zn-dependent exopeptidases"/>
    <property type="match status" value="1"/>
</dbReference>
<dbReference type="HOGENOM" id="CLU_029469_1_0_5"/>
<proteinExistence type="predicted"/>
<evidence type="ECO:0000256" key="3">
    <source>
        <dbReference type="ARBA" id="ARBA00022801"/>
    </source>
</evidence>
<dbReference type="InterPro" id="IPR002933">
    <property type="entry name" value="Peptidase_M20"/>
</dbReference>
<dbReference type="Gene3D" id="3.30.70.360">
    <property type="match status" value="1"/>
</dbReference>
<dbReference type="GO" id="GO:0046872">
    <property type="term" value="F:metal ion binding"/>
    <property type="evidence" value="ECO:0007669"/>
    <property type="project" value="UniProtKB-KW"/>
</dbReference>